<accession>A0A249PJM4</accession>
<evidence type="ECO:0000256" key="1">
    <source>
        <dbReference type="ARBA" id="ARBA00004651"/>
    </source>
</evidence>
<dbReference type="OrthoDB" id="9804700at2"/>
<organism evidence="7 8">
    <name type="scientific">Sinorhizobium sojae CCBAU 05684</name>
    <dbReference type="NCBI Taxonomy" id="716928"/>
    <lineage>
        <taxon>Bacteria</taxon>
        <taxon>Pseudomonadati</taxon>
        <taxon>Pseudomonadota</taxon>
        <taxon>Alphaproteobacteria</taxon>
        <taxon>Hyphomicrobiales</taxon>
        <taxon>Rhizobiaceae</taxon>
        <taxon>Sinorhizobium/Ensifer group</taxon>
        <taxon>Sinorhizobium</taxon>
    </lineage>
</organism>
<comment type="subcellular location">
    <subcellularLocation>
        <location evidence="1">Cell membrane</location>
        <topology evidence="1">Multi-pass membrane protein</topology>
    </subcellularLocation>
</comment>
<sequence length="484" mass="50480">MDTHNSPGAGQNQLRKNSLGVGAVTFLVVSAAAPLTAVAGGVPLSMLLGNGAGIPLTFLLVTALLLLFSVSYVAMARHIRNAGAFYAYTARGLGGLMGGAAALVAILAYNAMQIGVFGLFGAATSGFFAEQIGLALPWWVWTYIGIAAVAVFGYRRVDLSAKVLTVLVVLEYLVVLIIDAAILFTGGEGGLSSAPFTPTAFWGGTPAIGILFCFAAFIGFEATTIYSEEAREPQKTVPRATYISVLTIGLFYMLTSWLMVNGAGVDKLVPELQALADPTTFLFGLAERYVGHWITVVMSILFITSLFAGVLAFHNGVARYMYVAGREGLLPKSVGATHPEFQSPHVGSVIQTIFAVLVVALFALTGQDPVLGLFSWLTNVGTLAIILLMSSTAFAIVAFFGRNPGLESNVLVTKLLPMVTGVILLGLVYYIAVNFGAIAGANGVLAVVLPSLVLVAALIGFVAAARLKSANALGFARLGAGQEA</sequence>
<feature type="transmembrane region" description="Helical" evidence="6">
    <location>
        <begin position="444"/>
        <end position="467"/>
    </location>
</feature>
<feature type="transmembrane region" description="Helical" evidence="6">
    <location>
        <begin position="376"/>
        <end position="400"/>
    </location>
</feature>
<feature type="transmembrane region" description="Helical" evidence="6">
    <location>
        <begin position="240"/>
        <end position="260"/>
    </location>
</feature>
<feature type="transmembrane region" description="Helical" evidence="6">
    <location>
        <begin position="346"/>
        <end position="364"/>
    </location>
</feature>
<keyword evidence="2" id="KW-1003">Cell membrane</keyword>
<dbReference type="Pfam" id="PF13520">
    <property type="entry name" value="AA_permease_2"/>
    <property type="match status" value="1"/>
</dbReference>
<dbReference type="GO" id="GO:0005886">
    <property type="term" value="C:plasma membrane"/>
    <property type="evidence" value="ECO:0007669"/>
    <property type="project" value="UniProtKB-SubCell"/>
</dbReference>
<evidence type="ECO:0000256" key="5">
    <source>
        <dbReference type="ARBA" id="ARBA00023136"/>
    </source>
</evidence>
<keyword evidence="8" id="KW-1185">Reference proteome</keyword>
<dbReference type="PIRSF" id="PIRSF006060">
    <property type="entry name" value="AA_transporter"/>
    <property type="match status" value="1"/>
</dbReference>
<protein>
    <submittedName>
        <fullName evidence="7">Amino acid permease</fullName>
    </submittedName>
</protein>
<dbReference type="RefSeq" id="WP_034857691.1">
    <property type="nucleotide sequence ID" value="NZ_AJQT01000095.1"/>
</dbReference>
<evidence type="ECO:0000256" key="6">
    <source>
        <dbReference type="SAM" id="Phobius"/>
    </source>
</evidence>
<feature type="transmembrane region" description="Helical" evidence="6">
    <location>
        <begin position="412"/>
        <end position="432"/>
    </location>
</feature>
<dbReference type="EMBL" id="CP023068">
    <property type="protein sequence ID" value="ASY66118.1"/>
    <property type="molecule type" value="Genomic_DNA"/>
</dbReference>
<feature type="transmembrane region" description="Helical" evidence="6">
    <location>
        <begin position="166"/>
        <end position="187"/>
    </location>
</feature>
<evidence type="ECO:0000256" key="2">
    <source>
        <dbReference type="ARBA" id="ARBA00022475"/>
    </source>
</evidence>
<dbReference type="Gene3D" id="1.20.1740.10">
    <property type="entry name" value="Amino acid/polyamine transporter I"/>
    <property type="match status" value="1"/>
</dbReference>
<dbReference type="GO" id="GO:0022857">
    <property type="term" value="F:transmembrane transporter activity"/>
    <property type="evidence" value="ECO:0007669"/>
    <property type="project" value="InterPro"/>
</dbReference>
<geneLocation type="plasmid" evidence="8">
    <name>psj05684b</name>
</geneLocation>
<dbReference type="PANTHER" id="PTHR42770">
    <property type="entry name" value="AMINO ACID TRANSPORTER-RELATED"/>
    <property type="match status" value="1"/>
</dbReference>
<dbReference type="PANTHER" id="PTHR42770:SF16">
    <property type="entry name" value="AMINO ACID PERMEASE"/>
    <property type="match status" value="1"/>
</dbReference>
<keyword evidence="7" id="KW-0614">Plasmid</keyword>
<keyword evidence="4 6" id="KW-1133">Transmembrane helix</keyword>
<evidence type="ECO:0000256" key="4">
    <source>
        <dbReference type="ARBA" id="ARBA00022989"/>
    </source>
</evidence>
<dbReference type="Proteomes" id="UP000217211">
    <property type="component" value="Plasmid pSJ05684b"/>
</dbReference>
<feature type="transmembrane region" description="Helical" evidence="6">
    <location>
        <begin position="21"/>
        <end position="42"/>
    </location>
</feature>
<name>A0A249PJM4_9HYPH</name>
<feature type="transmembrane region" description="Helical" evidence="6">
    <location>
        <begin position="54"/>
        <end position="75"/>
    </location>
</feature>
<keyword evidence="5 6" id="KW-0472">Membrane</keyword>
<feature type="transmembrane region" description="Helical" evidence="6">
    <location>
        <begin position="96"/>
        <end position="120"/>
    </location>
</feature>
<dbReference type="AlphaFoldDB" id="A0A249PJM4"/>
<feature type="transmembrane region" description="Helical" evidence="6">
    <location>
        <begin position="290"/>
        <end position="313"/>
    </location>
</feature>
<dbReference type="eggNOG" id="COG0531">
    <property type="taxonomic scope" value="Bacteria"/>
</dbReference>
<dbReference type="STRING" id="716928.GCA_000261485_04326"/>
<gene>
    <name evidence="7" type="ORF">SJ05684_b51360</name>
</gene>
<evidence type="ECO:0000313" key="7">
    <source>
        <dbReference type="EMBL" id="ASY66118.1"/>
    </source>
</evidence>
<dbReference type="InterPro" id="IPR002293">
    <property type="entry name" value="AA/rel_permease1"/>
</dbReference>
<feature type="transmembrane region" description="Helical" evidence="6">
    <location>
        <begin position="132"/>
        <end position="154"/>
    </location>
</feature>
<keyword evidence="3 6" id="KW-0812">Transmembrane</keyword>
<evidence type="ECO:0000256" key="3">
    <source>
        <dbReference type="ARBA" id="ARBA00022692"/>
    </source>
</evidence>
<evidence type="ECO:0000313" key="8">
    <source>
        <dbReference type="Proteomes" id="UP000217211"/>
    </source>
</evidence>
<proteinExistence type="predicted"/>
<dbReference type="KEGG" id="esj:SJ05684_b51360"/>
<reference evidence="7 8" key="1">
    <citation type="submission" date="2017-08" db="EMBL/GenBank/DDBJ databases">
        <title>Multipartite genome sequences of Sinorhizobium species nodulating soybeans.</title>
        <authorList>
            <person name="Tian C.F."/>
        </authorList>
    </citation>
    <scope>NUCLEOTIDE SEQUENCE [LARGE SCALE GENOMIC DNA]</scope>
    <source>
        <strain evidence="7 8">CCBAU 05684</strain>
        <plasmid evidence="8">psj05684b</plasmid>
    </source>
</reference>
<dbReference type="InterPro" id="IPR050367">
    <property type="entry name" value="APC_superfamily"/>
</dbReference>
<feature type="transmembrane region" description="Helical" evidence="6">
    <location>
        <begin position="199"/>
        <end position="220"/>
    </location>
</feature>